<comment type="catalytic activity">
    <reaction evidence="9 11">
        <text>sn-glycerol 3-phosphate + NADP(+) = dihydroxyacetone phosphate + NADPH + H(+)</text>
        <dbReference type="Rhea" id="RHEA:11096"/>
        <dbReference type="ChEBI" id="CHEBI:15378"/>
        <dbReference type="ChEBI" id="CHEBI:57597"/>
        <dbReference type="ChEBI" id="CHEBI:57642"/>
        <dbReference type="ChEBI" id="CHEBI:57783"/>
        <dbReference type="ChEBI" id="CHEBI:58349"/>
        <dbReference type="EC" id="1.1.1.94"/>
    </reaction>
</comment>
<feature type="binding site" evidence="9">
    <location>
        <position position="281"/>
    </location>
    <ligand>
        <name>NADPH</name>
        <dbReference type="ChEBI" id="CHEBI:57783"/>
    </ligand>
</feature>
<dbReference type="Pfam" id="PF07479">
    <property type="entry name" value="NAD_Gly3P_dh_C"/>
    <property type="match status" value="1"/>
</dbReference>
<comment type="catalytic activity">
    <reaction evidence="9">
        <text>sn-glycerol 3-phosphate + NAD(+) = dihydroxyacetone phosphate + NADH + H(+)</text>
        <dbReference type="Rhea" id="RHEA:11092"/>
        <dbReference type="ChEBI" id="CHEBI:15378"/>
        <dbReference type="ChEBI" id="CHEBI:57540"/>
        <dbReference type="ChEBI" id="CHEBI:57597"/>
        <dbReference type="ChEBI" id="CHEBI:57642"/>
        <dbReference type="ChEBI" id="CHEBI:57945"/>
        <dbReference type="EC" id="1.1.1.94"/>
    </reaction>
</comment>
<keyword evidence="8 9" id="KW-1208">Phospholipid metabolism</keyword>
<keyword evidence="6 9" id="KW-0443">Lipid metabolism</keyword>
<comment type="similarity">
    <text evidence="1 9 10">Belongs to the NAD-dependent glycerol-3-phosphate dehydrogenase family.</text>
</comment>
<dbReference type="PROSITE" id="PS00957">
    <property type="entry name" value="NAD_G3PDH"/>
    <property type="match status" value="1"/>
</dbReference>
<feature type="binding site" evidence="9">
    <location>
        <position position="138"/>
    </location>
    <ligand>
        <name>sn-glycerol 3-phosphate</name>
        <dbReference type="ChEBI" id="CHEBI:57597"/>
    </ligand>
</feature>
<evidence type="ECO:0000313" key="14">
    <source>
        <dbReference type="EMBL" id="MBS7527395.1"/>
    </source>
</evidence>
<organism evidence="14 15">
    <name type="scientific">Fusibacter paucivorans</name>
    <dbReference type="NCBI Taxonomy" id="76009"/>
    <lineage>
        <taxon>Bacteria</taxon>
        <taxon>Bacillati</taxon>
        <taxon>Bacillota</taxon>
        <taxon>Clostridia</taxon>
        <taxon>Eubacteriales</taxon>
        <taxon>Eubacteriales Family XII. Incertae Sedis</taxon>
        <taxon>Fusibacter</taxon>
    </lineage>
</organism>
<dbReference type="NCBIfam" id="NF000942">
    <property type="entry name" value="PRK00094.1-4"/>
    <property type="match status" value="1"/>
</dbReference>
<evidence type="ECO:0000259" key="12">
    <source>
        <dbReference type="Pfam" id="PF01210"/>
    </source>
</evidence>
<feature type="domain" description="Glycerol-3-phosphate dehydrogenase NAD-dependent C-terminal" evidence="13">
    <location>
        <begin position="180"/>
        <end position="320"/>
    </location>
</feature>
<dbReference type="PRINTS" id="PR00077">
    <property type="entry name" value="GPDHDRGNASE"/>
</dbReference>
<feature type="domain" description="Glycerol-3-phosphate dehydrogenase NAD-dependent N-terminal" evidence="12">
    <location>
        <begin position="3"/>
        <end position="158"/>
    </location>
</feature>
<evidence type="ECO:0000256" key="7">
    <source>
        <dbReference type="ARBA" id="ARBA00023209"/>
    </source>
</evidence>
<feature type="binding site" evidence="9">
    <location>
        <position position="49"/>
    </location>
    <ligand>
        <name>NADPH</name>
        <dbReference type="ChEBI" id="CHEBI:57783"/>
    </ligand>
</feature>
<feature type="binding site" evidence="9">
    <location>
        <position position="256"/>
    </location>
    <ligand>
        <name>sn-glycerol 3-phosphate</name>
        <dbReference type="ChEBI" id="CHEBI:57597"/>
    </ligand>
</feature>
<feature type="binding site" evidence="9">
    <location>
        <position position="33"/>
    </location>
    <ligand>
        <name>NADPH</name>
        <dbReference type="ChEBI" id="CHEBI:57783"/>
    </ligand>
</feature>
<dbReference type="SUPFAM" id="SSF51735">
    <property type="entry name" value="NAD(P)-binding Rossmann-fold domains"/>
    <property type="match status" value="1"/>
</dbReference>
<dbReference type="InterPro" id="IPR011128">
    <property type="entry name" value="G3P_DH_NAD-dep_N"/>
</dbReference>
<keyword evidence="9" id="KW-0547">Nucleotide-binding</keyword>
<feature type="binding site" evidence="9">
    <location>
        <position position="136"/>
    </location>
    <ligand>
        <name>sn-glycerol 3-phosphate</name>
        <dbReference type="ChEBI" id="CHEBI:57597"/>
    </ligand>
</feature>
<dbReference type="Proteomes" id="UP000746471">
    <property type="component" value="Unassembled WGS sequence"/>
</dbReference>
<evidence type="ECO:0000256" key="8">
    <source>
        <dbReference type="ARBA" id="ARBA00023264"/>
    </source>
</evidence>
<feature type="binding site" evidence="9">
    <location>
        <position position="11"/>
    </location>
    <ligand>
        <name>NADPH</name>
        <dbReference type="ChEBI" id="CHEBI:57783"/>
    </ligand>
</feature>
<dbReference type="PANTHER" id="PTHR11728:SF1">
    <property type="entry name" value="GLYCEROL-3-PHOSPHATE DEHYDROGENASE [NAD(+)] 2, CHLOROPLASTIC"/>
    <property type="match status" value="1"/>
</dbReference>
<dbReference type="Gene3D" id="3.40.50.720">
    <property type="entry name" value="NAD(P)-binding Rossmann-like Domain"/>
    <property type="match status" value="1"/>
</dbReference>
<evidence type="ECO:0000256" key="1">
    <source>
        <dbReference type="ARBA" id="ARBA00011009"/>
    </source>
</evidence>
<comment type="caution">
    <text evidence="14">The sequence shown here is derived from an EMBL/GenBank/DDBJ whole genome shotgun (WGS) entry which is preliminary data.</text>
</comment>
<feature type="binding site" evidence="9">
    <location>
        <position position="108"/>
    </location>
    <ligand>
        <name>sn-glycerol 3-phosphate</name>
        <dbReference type="ChEBI" id="CHEBI:57597"/>
    </ligand>
</feature>
<keyword evidence="15" id="KW-1185">Reference proteome</keyword>
<dbReference type="PANTHER" id="PTHR11728">
    <property type="entry name" value="GLYCEROL-3-PHOSPHATE DEHYDROGENASE"/>
    <property type="match status" value="1"/>
</dbReference>
<feature type="binding site" evidence="9">
    <location>
        <position position="191"/>
    </location>
    <ligand>
        <name>sn-glycerol 3-phosphate</name>
        <dbReference type="ChEBI" id="CHEBI:57597"/>
    </ligand>
</feature>
<dbReference type="InterPro" id="IPR008927">
    <property type="entry name" value="6-PGluconate_DH-like_C_sf"/>
</dbReference>
<evidence type="ECO:0000256" key="9">
    <source>
        <dbReference type="HAMAP-Rule" id="MF_00394"/>
    </source>
</evidence>
<accession>A0ABS5PQE9</accession>
<feature type="binding site" evidence="9">
    <location>
        <position position="12"/>
    </location>
    <ligand>
        <name>NADPH</name>
        <dbReference type="ChEBI" id="CHEBI:57783"/>
    </ligand>
</feature>
<evidence type="ECO:0000256" key="6">
    <source>
        <dbReference type="ARBA" id="ARBA00023098"/>
    </source>
</evidence>
<feature type="active site" description="Proton acceptor" evidence="9">
    <location>
        <position position="191"/>
    </location>
</feature>
<keyword evidence="9" id="KW-0963">Cytoplasm</keyword>
<comment type="function">
    <text evidence="9">Catalyzes the reduction of the glycolytic intermediate dihydroxyacetone phosphate (DHAP) to sn-glycerol 3-phosphate (G3P), the key precursor for phospholipid synthesis.</text>
</comment>
<evidence type="ECO:0000256" key="11">
    <source>
        <dbReference type="RuleBase" id="RU000439"/>
    </source>
</evidence>
<feature type="binding site" evidence="9">
    <location>
        <position position="108"/>
    </location>
    <ligand>
        <name>NADPH</name>
        <dbReference type="ChEBI" id="CHEBI:57783"/>
    </ligand>
</feature>
<keyword evidence="3 9" id="KW-0521">NADP</keyword>
<evidence type="ECO:0000256" key="5">
    <source>
        <dbReference type="ARBA" id="ARBA00023027"/>
    </source>
</evidence>
<dbReference type="Pfam" id="PF01210">
    <property type="entry name" value="NAD_Gly3P_dh_N"/>
    <property type="match status" value="1"/>
</dbReference>
<dbReference type="PIRSF" id="PIRSF000114">
    <property type="entry name" value="Glycerol-3-P_dh"/>
    <property type="match status" value="1"/>
</dbReference>
<keyword evidence="2 9" id="KW-0444">Lipid biosynthesis</keyword>
<evidence type="ECO:0000256" key="3">
    <source>
        <dbReference type="ARBA" id="ARBA00022857"/>
    </source>
</evidence>
<evidence type="ECO:0000313" key="15">
    <source>
        <dbReference type="Proteomes" id="UP000746471"/>
    </source>
</evidence>
<keyword evidence="5 9" id="KW-0520">NAD</keyword>
<feature type="binding site" evidence="9">
    <location>
        <position position="244"/>
    </location>
    <ligand>
        <name>sn-glycerol 3-phosphate</name>
        <dbReference type="ChEBI" id="CHEBI:57597"/>
    </ligand>
</feature>
<dbReference type="EC" id="1.1.1.94" evidence="9"/>
<evidence type="ECO:0000256" key="10">
    <source>
        <dbReference type="RuleBase" id="RU000437"/>
    </source>
</evidence>
<reference evidence="14 15" key="1">
    <citation type="submission" date="2021-05" db="EMBL/GenBank/DDBJ databases">
        <title>Fusibacter ferrireducens sp. nov., an anaerobic, sulfur- and Fe-reducing bacterium isolated from the mangrove sediment.</title>
        <authorList>
            <person name="Qiu D."/>
        </authorList>
    </citation>
    <scope>NUCLEOTIDE SEQUENCE [LARGE SCALE GENOMIC DNA]</scope>
    <source>
        <strain evidence="14 15">DSM 12116</strain>
    </source>
</reference>
<feature type="binding site" evidence="9">
    <location>
        <position position="279"/>
    </location>
    <ligand>
        <name>NADPH</name>
        <dbReference type="ChEBI" id="CHEBI:57783"/>
    </ligand>
</feature>
<feature type="binding site" evidence="9">
    <location>
        <position position="140"/>
    </location>
    <ligand>
        <name>NADPH</name>
        <dbReference type="ChEBI" id="CHEBI:57783"/>
    </ligand>
</feature>
<comment type="subcellular location">
    <subcellularLocation>
        <location evidence="9">Cytoplasm</location>
    </subcellularLocation>
</comment>
<dbReference type="HAMAP" id="MF_00394">
    <property type="entry name" value="NAD_Glyc3P_dehydrog"/>
    <property type="match status" value="1"/>
</dbReference>
<dbReference type="GO" id="GO:0047952">
    <property type="term" value="F:glycerol-3-phosphate dehydrogenase [NAD(P)+] activity"/>
    <property type="evidence" value="ECO:0007669"/>
    <property type="project" value="UniProtKB-EC"/>
</dbReference>
<feature type="binding site" evidence="9">
    <location>
        <position position="32"/>
    </location>
    <ligand>
        <name>NADPH</name>
        <dbReference type="ChEBI" id="CHEBI:57783"/>
    </ligand>
</feature>
<evidence type="ECO:0000256" key="2">
    <source>
        <dbReference type="ARBA" id="ARBA00022516"/>
    </source>
</evidence>
<dbReference type="InterPro" id="IPR006109">
    <property type="entry name" value="G3P_DH_NAD-dep_C"/>
</dbReference>
<proteinExistence type="inferred from homology"/>
<dbReference type="InterPro" id="IPR006168">
    <property type="entry name" value="G3P_DH_NAD-dep"/>
</dbReference>
<comment type="pathway">
    <text evidence="9">Membrane lipid metabolism; glycerophospholipid metabolism.</text>
</comment>
<evidence type="ECO:0000256" key="4">
    <source>
        <dbReference type="ARBA" id="ARBA00023002"/>
    </source>
</evidence>
<dbReference type="EMBL" id="JAHBCL010000020">
    <property type="protein sequence ID" value="MBS7527395.1"/>
    <property type="molecule type" value="Genomic_DNA"/>
</dbReference>
<evidence type="ECO:0000259" key="13">
    <source>
        <dbReference type="Pfam" id="PF07479"/>
    </source>
</evidence>
<keyword evidence="4 9" id="KW-0560">Oxidoreductase</keyword>
<dbReference type="Gene3D" id="1.10.1040.10">
    <property type="entry name" value="N-(1-d-carboxylethyl)-l-norvaline Dehydrogenase, domain 2"/>
    <property type="match status" value="1"/>
</dbReference>
<name>A0ABS5PQE9_9FIRM</name>
<gene>
    <name evidence="9" type="primary">gpsA</name>
    <name evidence="14" type="ORF">KHM83_11990</name>
</gene>
<keyword evidence="7 9" id="KW-0594">Phospholipid biosynthesis</keyword>
<feature type="binding site" evidence="9">
    <location>
        <position position="255"/>
    </location>
    <ligand>
        <name>sn-glycerol 3-phosphate</name>
        <dbReference type="ChEBI" id="CHEBI:57597"/>
    </ligand>
</feature>
<dbReference type="InterPro" id="IPR036291">
    <property type="entry name" value="NAD(P)-bd_dom_sf"/>
</dbReference>
<dbReference type="NCBIfam" id="NF000940">
    <property type="entry name" value="PRK00094.1-2"/>
    <property type="match status" value="1"/>
</dbReference>
<protein>
    <recommendedName>
        <fullName evidence="9">Glycerol-3-phosphate dehydrogenase [NAD(P)+]</fullName>
        <ecNumber evidence="9">1.1.1.94</ecNumber>
    </recommendedName>
    <alternativeName>
        <fullName evidence="9">NAD(P)(+)-dependent glycerol-3-phosphate dehydrogenase</fullName>
    </alternativeName>
    <alternativeName>
        <fullName evidence="9">NAD(P)H-dependent dihydroxyacetone-phosphate reductase</fullName>
    </alternativeName>
</protein>
<feature type="binding site" evidence="9">
    <location>
        <position position="254"/>
    </location>
    <ligand>
        <name>sn-glycerol 3-phosphate</name>
        <dbReference type="ChEBI" id="CHEBI:57597"/>
    </ligand>
</feature>
<dbReference type="SUPFAM" id="SSF48179">
    <property type="entry name" value="6-phosphogluconate dehydrogenase C-terminal domain-like"/>
    <property type="match status" value="1"/>
</dbReference>
<feature type="binding site" evidence="9">
    <location>
        <position position="255"/>
    </location>
    <ligand>
        <name>NADPH</name>
        <dbReference type="ChEBI" id="CHEBI:57783"/>
    </ligand>
</feature>
<dbReference type="InterPro" id="IPR013328">
    <property type="entry name" value="6PGD_dom2"/>
</dbReference>
<dbReference type="NCBIfam" id="NF000941">
    <property type="entry name" value="PRK00094.1-3"/>
    <property type="match status" value="1"/>
</dbReference>
<sequence>MLKVTVIAAGSWGTALALVLEQNGHDVTVWARRESQVQDILQSRRNDKYLRNIAIPENIQFTSSLQEAVKHTEVIVLSVPTQQLNNVLEQMAEQITLSHRVIMVNVSKGIDMGSLELPSQMVMRYYPTQPFVVLSGPSHAEEVALKLPTALVAASKNRLAAEIVQDLFSNDYMRVYTNPDVVGVEISGALKNIIALGAGISDGLGYGDNAKAALITRGINEMVVLGQMIGAETSTFRGLAGVGDLIVTCTSQHSRNRRCGILIGEGLSFDNAIESVGMVVEGAYTVKAAYRLMTKLKIDMPITKVLYRVLYEGKNAREAVNYLMTRQKKHEIDENAEKLELWQ</sequence>